<reference evidence="15" key="1">
    <citation type="journal article" date="2023" name="Mol. Phylogenet. Evol.">
        <title>Genome-scale phylogeny and comparative genomics of the fungal order Sordariales.</title>
        <authorList>
            <person name="Hensen N."/>
            <person name="Bonometti L."/>
            <person name="Westerberg I."/>
            <person name="Brannstrom I.O."/>
            <person name="Guillou S."/>
            <person name="Cros-Aarteil S."/>
            <person name="Calhoun S."/>
            <person name="Haridas S."/>
            <person name="Kuo A."/>
            <person name="Mondo S."/>
            <person name="Pangilinan J."/>
            <person name="Riley R."/>
            <person name="LaButti K."/>
            <person name="Andreopoulos B."/>
            <person name="Lipzen A."/>
            <person name="Chen C."/>
            <person name="Yan M."/>
            <person name="Daum C."/>
            <person name="Ng V."/>
            <person name="Clum A."/>
            <person name="Steindorff A."/>
            <person name="Ohm R.A."/>
            <person name="Martin F."/>
            <person name="Silar P."/>
            <person name="Natvig D.O."/>
            <person name="Lalanne C."/>
            <person name="Gautier V."/>
            <person name="Ament-Velasquez S.L."/>
            <person name="Kruys A."/>
            <person name="Hutchinson M.I."/>
            <person name="Powell A.J."/>
            <person name="Barry K."/>
            <person name="Miller A.N."/>
            <person name="Grigoriev I.V."/>
            <person name="Debuchy R."/>
            <person name="Gladieux P."/>
            <person name="Hiltunen Thoren M."/>
            <person name="Johannesson H."/>
        </authorList>
    </citation>
    <scope>NUCLEOTIDE SEQUENCE</scope>
    <source>
        <strain evidence="15">CBS 103.79</strain>
    </source>
</reference>
<accession>A0AAN6RMN1</accession>
<evidence type="ECO:0000313" key="15">
    <source>
        <dbReference type="EMBL" id="KAK3896987.1"/>
    </source>
</evidence>
<dbReference type="EC" id="2.3.1.20" evidence="4"/>
<evidence type="ECO:0000256" key="11">
    <source>
        <dbReference type="ARBA" id="ARBA00023568"/>
    </source>
</evidence>
<dbReference type="PIRSF" id="PIRSF000439">
    <property type="entry name" value="Oat_ACAT_DAG_ARE"/>
    <property type="match status" value="1"/>
</dbReference>
<keyword evidence="10" id="KW-0012">Acyltransferase</keyword>
<dbReference type="GO" id="GO:0004144">
    <property type="term" value="F:diacylglycerol O-acyltransferase activity"/>
    <property type="evidence" value="ECO:0007669"/>
    <property type="project" value="UniProtKB-EC"/>
</dbReference>
<dbReference type="InterPro" id="IPR014371">
    <property type="entry name" value="Oat_ACAT_DAG_ARE"/>
</dbReference>
<evidence type="ECO:0000256" key="9">
    <source>
        <dbReference type="ARBA" id="ARBA00023136"/>
    </source>
</evidence>
<dbReference type="InterPro" id="IPR004299">
    <property type="entry name" value="MBOAT_fam"/>
</dbReference>
<keyword evidence="6 14" id="KW-0812">Transmembrane</keyword>
<evidence type="ECO:0000256" key="3">
    <source>
        <dbReference type="ARBA" id="ARBA00009010"/>
    </source>
</evidence>
<evidence type="ECO:0000256" key="14">
    <source>
        <dbReference type="SAM" id="Phobius"/>
    </source>
</evidence>
<comment type="subcellular location">
    <subcellularLocation>
        <location evidence="1">Endoplasmic reticulum membrane</location>
        <topology evidence="1">Multi-pass membrane protein</topology>
    </subcellularLocation>
</comment>
<keyword evidence="8 14" id="KW-1133">Transmembrane helix</keyword>
<dbReference type="Proteomes" id="UP001303889">
    <property type="component" value="Unassembled WGS sequence"/>
</dbReference>
<keyword evidence="9 14" id="KW-0472">Membrane</keyword>
<feature type="transmembrane region" description="Helical" evidence="14">
    <location>
        <begin position="141"/>
        <end position="161"/>
    </location>
</feature>
<name>A0AAN6RMN1_9PEZI</name>
<feature type="compositionally biased region" description="Polar residues" evidence="13">
    <location>
        <begin position="1"/>
        <end position="10"/>
    </location>
</feature>
<evidence type="ECO:0000256" key="12">
    <source>
        <dbReference type="PIRSR" id="PIRSR000439-1"/>
    </source>
</evidence>
<dbReference type="EMBL" id="MU856314">
    <property type="protein sequence ID" value="KAK3896987.1"/>
    <property type="molecule type" value="Genomic_DNA"/>
</dbReference>
<evidence type="ECO:0000256" key="5">
    <source>
        <dbReference type="ARBA" id="ARBA00022679"/>
    </source>
</evidence>
<comment type="function">
    <text evidence="11">Sterol O-acyltransferase that catalyzes the formation of stery esters.</text>
</comment>
<feature type="active site" evidence="12">
    <location>
        <position position="450"/>
    </location>
</feature>
<evidence type="ECO:0000256" key="8">
    <source>
        <dbReference type="ARBA" id="ARBA00022989"/>
    </source>
</evidence>
<dbReference type="PANTHER" id="PTHR10408:SF7">
    <property type="entry name" value="DIACYLGLYCEROL O-ACYLTRANSFERASE 1"/>
    <property type="match status" value="1"/>
</dbReference>
<gene>
    <name evidence="15" type="ORF">C8A05DRAFT_39462</name>
</gene>
<keyword evidence="7" id="KW-0256">Endoplasmic reticulum</keyword>
<dbReference type="Pfam" id="PF03062">
    <property type="entry name" value="MBOAT"/>
    <property type="match status" value="1"/>
</dbReference>
<comment type="similarity">
    <text evidence="3">Belongs to the membrane-bound acyltransferase family. Sterol o-acyltransferase subfamily.</text>
</comment>
<feature type="transmembrane region" description="Helical" evidence="14">
    <location>
        <begin position="366"/>
        <end position="383"/>
    </location>
</feature>
<comment type="pathway">
    <text evidence="2">Lipid metabolism.</text>
</comment>
<evidence type="ECO:0000256" key="2">
    <source>
        <dbReference type="ARBA" id="ARBA00005189"/>
    </source>
</evidence>
<dbReference type="GO" id="GO:0005789">
    <property type="term" value="C:endoplasmic reticulum membrane"/>
    <property type="evidence" value="ECO:0007669"/>
    <property type="project" value="UniProtKB-SubCell"/>
</dbReference>
<protein>
    <recommendedName>
        <fullName evidence="4">diacylglycerol O-acyltransferase</fullName>
        <ecNumber evidence="4">2.3.1.20</ecNumber>
    </recommendedName>
</protein>
<evidence type="ECO:0000256" key="7">
    <source>
        <dbReference type="ARBA" id="ARBA00022824"/>
    </source>
</evidence>
<dbReference type="PANTHER" id="PTHR10408">
    <property type="entry name" value="STEROL O-ACYLTRANSFERASE"/>
    <property type="match status" value="1"/>
</dbReference>
<evidence type="ECO:0000256" key="6">
    <source>
        <dbReference type="ARBA" id="ARBA00022692"/>
    </source>
</evidence>
<dbReference type="GO" id="GO:0019432">
    <property type="term" value="P:triglyceride biosynthetic process"/>
    <property type="evidence" value="ECO:0007669"/>
    <property type="project" value="TreeGrafter"/>
</dbReference>
<feature type="transmembrane region" description="Helical" evidence="14">
    <location>
        <begin position="201"/>
        <end position="223"/>
    </location>
</feature>
<evidence type="ECO:0000256" key="13">
    <source>
        <dbReference type="SAM" id="MobiDB-lite"/>
    </source>
</evidence>
<feature type="transmembrane region" description="Helical" evidence="14">
    <location>
        <begin position="317"/>
        <end position="336"/>
    </location>
</feature>
<feature type="non-terminal residue" evidence="15">
    <location>
        <position position="462"/>
    </location>
</feature>
<feature type="region of interest" description="Disordered" evidence="13">
    <location>
        <begin position="1"/>
        <end position="60"/>
    </location>
</feature>
<feature type="transmembrane region" description="Helical" evidence="14">
    <location>
        <begin position="229"/>
        <end position="249"/>
    </location>
</feature>
<comment type="caution">
    <text evidence="15">The sequence shown here is derived from an EMBL/GenBank/DDBJ whole genome shotgun (WGS) entry which is preliminary data.</text>
</comment>
<feature type="compositionally biased region" description="Low complexity" evidence="13">
    <location>
        <begin position="28"/>
        <end position="43"/>
    </location>
</feature>
<reference evidence="15" key="2">
    <citation type="submission" date="2023-05" db="EMBL/GenBank/DDBJ databases">
        <authorList>
            <consortium name="Lawrence Berkeley National Laboratory"/>
            <person name="Steindorff A."/>
            <person name="Hensen N."/>
            <person name="Bonometti L."/>
            <person name="Westerberg I."/>
            <person name="Brannstrom I.O."/>
            <person name="Guillou S."/>
            <person name="Cros-Aarteil S."/>
            <person name="Calhoun S."/>
            <person name="Haridas S."/>
            <person name="Kuo A."/>
            <person name="Mondo S."/>
            <person name="Pangilinan J."/>
            <person name="Riley R."/>
            <person name="Labutti K."/>
            <person name="Andreopoulos B."/>
            <person name="Lipzen A."/>
            <person name="Chen C."/>
            <person name="Yanf M."/>
            <person name="Daum C."/>
            <person name="Ng V."/>
            <person name="Clum A."/>
            <person name="Ohm R."/>
            <person name="Martin F."/>
            <person name="Silar P."/>
            <person name="Natvig D."/>
            <person name="Lalanne C."/>
            <person name="Gautier V."/>
            <person name="Ament-Velasquez S.L."/>
            <person name="Kruys A."/>
            <person name="Hutchinson M.I."/>
            <person name="Powell A.J."/>
            <person name="Barry K."/>
            <person name="Miller A.N."/>
            <person name="Grigoriev I.V."/>
            <person name="Debuchy R."/>
            <person name="Gladieux P."/>
            <person name="Thoren M.H."/>
            <person name="Johannesson H."/>
        </authorList>
    </citation>
    <scope>NUCLEOTIDE SEQUENCE</scope>
    <source>
        <strain evidence="15">CBS 103.79</strain>
    </source>
</reference>
<evidence type="ECO:0000256" key="1">
    <source>
        <dbReference type="ARBA" id="ARBA00004477"/>
    </source>
</evidence>
<organism evidence="15 16">
    <name type="scientific">Staphylotrichum tortipilum</name>
    <dbReference type="NCBI Taxonomy" id="2831512"/>
    <lineage>
        <taxon>Eukaryota</taxon>
        <taxon>Fungi</taxon>
        <taxon>Dikarya</taxon>
        <taxon>Ascomycota</taxon>
        <taxon>Pezizomycotina</taxon>
        <taxon>Sordariomycetes</taxon>
        <taxon>Sordariomycetidae</taxon>
        <taxon>Sordariales</taxon>
        <taxon>Chaetomiaceae</taxon>
        <taxon>Staphylotrichum</taxon>
    </lineage>
</organism>
<keyword evidence="16" id="KW-1185">Reference proteome</keyword>
<evidence type="ECO:0000256" key="10">
    <source>
        <dbReference type="ARBA" id="ARBA00023315"/>
    </source>
</evidence>
<proteinExistence type="inferred from homology"/>
<evidence type="ECO:0000313" key="16">
    <source>
        <dbReference type="Proteomes" id="UP001303889"/>
    </source>
</evidence>
<evidence type="ECO:0000256" key="4">
    <source>
        <dbReference type="ARBA" id="ARBA00013244"/>
    </source>
</evidence>
<dbReference type="AlphaFoldDB" id="A0AAN6RMN1"/>
<sequence>MNSNSSTSVETMAPAANGNGLTHRSPVAANGKANGNGNGIKAAPETPSPSEKPPDGGREGLADEVRRQAVRDKYRHVRAVHVQSKPSCLSTDTTETPNFIGFRNLMGIVLVSTNLRLVIENIQKYGVLVCFKCHDFRKSDVQLGLALYFLIPCHLLLAYFLERTAASNARRSPTRSAARRDGRTSPTKEQALEFRRIWRRLLVAHAVNVSAILVLTTYVVYAYIHHPMIGTVVEVHAIIVWLKTASYALTNRDLRHAYLHPVRGELDALPAIYRECPYPQNVTFSNLVYFWFAPTLVYQPAYPRTERIRWSFVMKRAVEIVCLGAFMWLAAAQYATPLLHNSLDKMATLDVMSIAERLLKLSTVSLLIWLAGFFALFQSFLNLEAELTRFGDREFYEAWWNSGSLGEYWRTWNKPVYSFLRQHVYSPLRGRGWSHQGASIAVFFLSAVLHEMMVGIPTHNVI</sequence>
<keyword evidence="5" id="KW-0808">Transferase</keyword>